<reference evidence="2 3" key="1">
    <citation type="submission" date="2020-08" db="EMBL/GenBank/DDBJ databases">
        <authorList>
            <person name="Ren C."/>
            <person name="Gu Y."/>
            <person name="Xu Y."/>
        </authorList>
    </citation>
    <scope>NUCLEOTIDE SEQUENCE [LARGE SCALE GENOMIC DNA]</scope>
    <source>
        <strain evidence="2 3">LBM18003</strain>
    </source>
</reference>
<protein>
    <recommendedName>
        <fullName evidence="4">Repeat domain-containing protein</fullName>
    </recommendedName>
</protein>
<gene>
    <name evidence="2" type="ORF">H6X83_12780</name>
</gene>
<dbReference type="RefSeq" id="WP_212506843.1">
    <property type="nucleotide sequence ID" value="NZ_CP060696.1"/>
</dbReference>
<dbReference type="Proteomes" id="UP000516046">
    <property type="component" value="Chromosome"/>
</dbReference>
<accession>A0A7G9WGG8</accession>
<feature type="signal peptide" evidence="1">
    <location>
        <begin position="1"/>
        <end position="29"/>
    </location>
</feature>
<evidence type="ECO:0000313" key="3">
    <source>
        <dbReference type="Proteomes" id="UP000516046"/>
    </source>
</evidence>
<proteinExistence type="predicted"/>
<evidence type="ECO:0008006" key="4">
    <source>
        <dbReference type="Google" id="ProtNLM"/>
    </source>
</evidence>
<evidence type="ECO:0000256" key="1">
    <source>
        <dbReference type="SAM" id="SignalP"/>
    </source>
</evidence>
<dbReference type="EMBL" id="CP060696">
    <property type="protein sequence ID" value="QNO17780.1"/>
    <property type="molecule type" value="Genomic_DNA"/>
</dbReference>
<feature type="chain" id="PRO_5039415766" description="Repeat domain-containing protein" evidence="1">
    <location>
        <begin position="30"/>
        <end position="450"/>
    </location>
</feature>
<sequence length="450" mass="48499">MKLRKKCRVWKAAVLGVAASLLLSGCSFTGLDARSLMHPPRPTGEKADIYALLESKAGKNFTLKYPAAGDYRSAIIQHNLCGNSHAEAVALYQRGDDDTSVNILFTADEDGKWKDIGSFTNPGAQVDRICFGDLDGDGTDETIVGWGSSTGSASTISVYKYSKGRMNEIKLDQTYNEIALMDFDGDGKKELFTASIPTDSQQPITAGLFRMKDSALQLMGSIRLDTGISKFSGLAAGDVSKGQPGVVLDCVQTNSKTLSELIYWNKKKNTLCAPLYNAQSPLQNVTLRDMSVACSDINSDKILEFPIVTRLPGYTGTAADDVGNEVQWTRFDSASGNYATVSCMIINARDGYRVVLPDKWKDTITTKQDVSARKLTFYAFDSAKGTAGSPLLVVQIFSKSEWNSKKPEGFTEVLADGSLITAISCPTPKAALAIPAAQLKQCFQTAADGA</sequence>
<keyword evidence="1" id="KW-0732">Signal</keyword>
<evidence type="ECO:0000313" key="2">
    <source>
        <dbReference type="EMBL" id="QNO17780.1"/>
    </source>
</evidence>
<organism evidence="2 3">
    <name type="scientific">Caproicibacterium amylolyticum</name>
    <dbReference type="NCBI Taxonomy" id="2766537"/>
    <lineage>
        <taxon>Bacteria</taxon>
        <taxon>Bacillati</taxon>
        <taxon>Bacillota</taxon>
        <taxon>Clostridia</taxon>
        <taxon>Eubacteriales</taxon>
        <taxon>Oscillospiraceae</taxon>
        <taxon>Caproicibacterium</taxon>
    </lineage>
</organism>
<dbReference type="KEGG" id="caml:H6X83_12780"/>
<dbReference type="SUPFAM" id="SSF69318">
    <property type="entry name" value="Integrin alpha N-terminal domain"/>
    <property type="match status" value="1"/>
</dbReference>
<dbReference type="InterPro" id="IPR028994">
    <property type="entry name" value="Integrin_alpha_N"/>
</dbReference>
<keyword evidence="3" id="KW-1185">Reference proteome</keyword>
<name>A0A7G9WGG8_9FIRM</name>
<dbReference type="PROSITE" id="PS51257">
    <property type="entry name" value="PROKAR_LIPOPROTEIN"/>
    <property type="match status" value="1"/>
</dbReference>
<dbReference type="AlphaFoldDB" id="A0A7G9WGG8"/>